<evidence type="ECO:0000256" key="4">
    <source>
        <dbReference type="ARBA" id="ARBA00022833"/>
    </source>
</evidence>
<evidence type="ECO:0000313" key="10">
    <source>
        <dbReference type="Proteomes" id="UP000070700"/>
    </source>
</evidence>
<dbReference type="GO" id="GO:0005634">
    <property type="term" value="C:nucleus"/>
    <property type="evidence" value="ECO:0007669"/>
    <property type="project" value="UniProtKB-SubCell"/>
</dbReference>
<dbReference type="InParanoid" id="A0A194X844"/>
<dbReference type="Proteomes" id="UP000070700">
    <property type="component" value="Unassembled WGS sequence"/>
</dbReference>
<dbReference type="KEGG" id="psco:LY89DRAFT_80112"/>
<keyword evidence="10" id="KW-1185">Reference proteome</keyword>
<feature type="domain" description="C2H2-type" evidence="8">
    <location>
        <begin position="166"/>
        <end position="190"/>
    </location>
</feature>
<dbReference type="PANTHER" id="PTHR46179:SF13">
    <property type="entry name" value="C2H2-TYPE DOMAIN-CONTAINING PROTEIN"/>
    <property type="match status" value="1"/>
</dbReference>
<organism evidence="9 10">
    <name type="scientific">Mollisia scopiformis</name>
    <name type="common">Conifer needle endophyte fungus</name>
    <name type="synonym">Phialocephala scopiformis</name>
    <dbReference type="NCBI Taxonomy" id="149040"/>
    <lineage>
        <taxon>Eukaryota</taxon>
        <taxon>Fungi</taxon>
        <taxon>Dikarya</taxon>
        <taxon>Ascomycota</taxon>
        <taxon>Pezizomycotina</taxon>
        <taxon>Leotiomycetes</taxon>
        <taxon>Helotiales</taxon>
        <taxon>Mollisiaceae</taxon>
        <taxon>Mollisia</taxon>
    </lineage>
</organism>
<keyword evidence="2" id="KW-0479">Metal-binding</keyword>
<dbReference type="PROSITE" id="PS00028">
    <property type="entry name" value="ZINC_FINGER_C2H2_1"/>
    <property type="match status" value="1"/>
</dbReference>
<evidence type="ECO:0000259" key="8">
    <source>
        <dbReference type="PROSITE" id="PS00028"/>
    </source>
</evidence>
<gene>
    <name evidence="9" type="ORF">LY89DRAFT_80112</name>
</gene>
<keyword evidence="7" id="KW-0539">Nucleus</keyword>
<evidence type="ECO:0000256" key="1">
    <source>
        <dbReference type="ARBA" id="ARBA00004123"/>
    </source>
</evidence>
<dbReference type="EMBL" id="KQ947416">
    <property type="protein sequence ID" value="KUJ16333.1"/>
    <property type="molecule type" value="Genomic_DNA"/>
</dbReference>
<dbReference type="GO" id="GO:0008270">
    <property type="term" value="F:zinc ion binding"/>
    <property type="evidence" value="ECO:0007669"/>
    <property type="project" value="UniProtKB-KW"/>
</dbReference>
<proteinExistence type="predicted"/>
<dbReference type="AlphaFoldDB" id="A0A194X844"/>
<name>A0A194X844_MOLSC</name>
<dbReference type="InterPro" id="IPR013087">
    <property type="entry name" value="Znf_C2H2_type"/>
</dbReference>
<dbReference type="RefSeq" id="XP_018070688.1">
    <property type="nucleotide sequence ID" value="XM_018223418.1"/>
</dbReference>
<keyword evidence="5" id="KW-0805">Transcription regulation</keyword>
<evidence type="ECO:0000256" key="3">
    <source>
        <dbReference type="ARBA" id="ARBA00022771"/>
    </source>
</evidence>
<keyword evidence="4" id="KW-0862">Zinc</keyword>
<sequence>MLVNFCVDYGLGSSDNPIYKLEPWSGNRPLPEQKTSPPCKAIDPATTVIPSTQGTFIAQPSCCSWLSCSLGNVPFLNDADLKIHLESHAISVTQNWAGTSKCTWSGCKSKAVFKLLSSLERHLENIHVAPIICVIPSCSFKGPFRNNYELQRHAHQKHSNVKAFWCPFKGCKLSFARKDKWAQHIEEVEHENDLFCPVLHCDKEIRGDFQGFQSRKEISHHIFNEHMKASGEVRAWECHIGGCDIQSSCLKLTVSQMRRHLRRDHGLSQSNLDTLVNFDSAEHHIVWSSQMSSAFSWSVCKLCVPPSLLPSISDQSGQVDRHVTVKATLSPRLARSGTRNRAIFFVCCQCNMPSLLRTSPFCTYCEPAHKSCNDCRLS</sequence>
<evidence type="ECO:0000256" key="7">
    <source>
        <dbReference type="ARBA" id="ARBA00023242"/>
    </source>
</evidence>
<dbReference type="Gene3D" id="3.30.160.60">
    <property type="entry name" value="Classic Zinc Finger"/>
    <property type="match status" value="1"/>
</dbReference>
<evidence type="ECO:0000256" key="5">
    <source>
        <dbReference type="ARBA" id="ARBA00023015"/>
    </source>
</evidence>
<dbReference type="SMART" id="SM00355">
    <property type="entry name" value="ZnF_C2H2"/>
    <property type="match status" value="6"/>
</dbReference>
<dbReference type="GeneID" id="28833144"/>
<dbReference type="PANTHER" id="PTHR46179">
    <property type="entry name" value="ZINC FINGER PROTEIN"/>
    <property type="match status" value="1"/>
</dbReference>
<evidence type="ECO:0000256" key="2">
    <source>
        <dbReference type="ARBA" id="ARBA00022723"/>
    </source>
</evidence>
<reference evidence="9 10" key="1">
    <citation type="submission" date="2015-10" db="EMBL/GenBank/DDBJ databases">
        <title>Full genome of DAOMC 229536 Phialocephala scopiformis, a fungal endophyte of spruce producing the potent anti-insectan compound rugulosin.</title>
        <authorList>
            <consortium name="DOE Joint Genome Institute"/>
            <person name="Walker A.K."/>
            <person name="Frasz S.L."/>
            <person name="Seifert K.A."/>
            <person name="Miller J.D."/>
            <person name="Mondo S.J."/>
            <person name="Labutti K."/>
            <person name="Lipzen A."/>
            <person name="Dockter R."/>
            <person name="Kennedy M."/>
            <person name="Grigoriev I.V."/>
            <person name="Spatafora J.W."/>
        </authorList>
    </citation>
    <scope>NUCLEOTIDE SEQUENCE [LARGE SCALE GENOMIC DNA]</scope>
    <source>
        <strain evidence="9 10">CBS 120377</strain>
    </source>
</reference>
<dbReference type="InterPro" id="IPR051061">
    <property type="entry name" value="Zinc_finger_trans_reg"/>
</dbReference>
<keyword evidence="6" id="KW-0804">Transcription</keyword>
<evidence type="ECO:0000256" key="6">
    <source>
        <dbReference type="ARBA" id="ARBA00023163"/>
    </source>
</evidence>
<dbReference type="OrthoDB" id="2687452at2759"/>
<accession>A0A194X844</accession>
<dbReference type="GO" id="GO:0006357">
    <property type="term" value="P:regulation of transcription by RNA polymerase II"/>
    <property type="evidence" value="ECO:0007669"/>
    <property type="project" value="TreeGrafter"/>
</dbReference>
<keyword evidence="3" id="KW-0863">Zinc-finger</keyword>
<comment type="subcellular location">
    <subcellularLocation>
        <location evidence="1">Nucleus</location>
    </subcellularLocation>
</comment>
<protein>
    <recommendedName>
        <fullName evidence="8">C2H2-type domain-containing protein</fullName>
    </recommendedName>
</protein>
<evidence type="ECO:0000313" key="9">
    <source>
        <dbReference type="EMBL" id="KUJ16333.1"/>
    </source>
</evidence>